<dbReference type="RefSeq" id="XP_067817418.1">
    <property type="nucleotide sequence ID" value="XM_067962426.1"/>
</dbReference>
<evidence type="ECO:0000313" key="1">
    <source>
        <dbReference type="EMBL" id="TDH67919.1"/>
    </source>
</evidence>
<dbReference type="GeneID" id="94348097"/>
<organism evidence="1 2">
    <name type="scientific">Bremia lactucae</name>
    <name type="common">Lettuce downy mildew</name>
    <dbReference type="NCBI Taxonomy" id="4779"/>
    <lineage>
        <taxon>Eukaryota</taxon>
        <taxon>Sar</taxon>
        <taxon>Stramenopiles</taxon>
        <taxon>Oomycota</taxon>
        <taxon>Peronosporomycetes</taxon>
        <taxon>Peronosporales</taxon>
        <taxon>Peronosporaceae</taxon>
        <taxon>Bremia</taxon>
    </lineage>
</organism>
<dbReference type="EMBL" id="SHOA02000017">
    <property type="protein sequence ID" value="TDH67919.1"/>
    <property type="molecule type" value="Genomic_DNA"/>
</dbReference>
<dbReference type="KEGG" id="blac:94348097"/>
<accession>A0A976IDR1</accession>
<evidence type="ECO:0000313" key="2">
    <source>
        <dbReference type="Proteomes" id="UP000294530"/>
    </source>
</evidence>
<gene>
    <name evidence="1" type="ORF">CCR75_004340</name>
</gene>
<keyword evidence="2" id="KW-1185">Reference proteome</keyword>
<sequence length="124" mass="12924">MVSELVEESLAAVSLDVVDEESLAVSVEGFVDISVAGFVDVSVEGVVTVSVEGVVTVSVEVAVKGAVEVSVKVVGEAAAGEEAVALIVAPETREMANAVHNKRWSTFMKYREIRSCGGALRTRG</sequence>
<name>A0A976IDR1_BRELC</name>
<dbReference type="Proteomes" id="UP000294530">
    <property type="component" value="Unassembled WGS sequence"/>
</dbReference>
<comment type="caution">
    <text evidence="1">The sequence shown here is derived from an EMBL/GenBank/DDBJ whole genome shotgun (WGS) entry which is preliminary data.</text>
</comment>
<dbReference type="AlphaFoldDB" id="A0A976IDR1"/>
<proteinExistence type="predicted"/>
<protein>
    <submittedName>
        <fullName evidence="1">Uncharacterized protein</fullName>
    </submittedName>
</protein>
<reference evidence="1 2" key="1">
    <citation type="journal article" date="2021" name="Genome Biol.">
        <title>AFLAP: assembly-free linkage analysis pipeline using k-mers from genome sequencing data.</title>
        <authorList>
            <person name="Fletcher K."/>
            <person name="Zhang L."/>
            <person name="Gil J."/>
            <person name="Han R."/>
            <person name="Cavanaugh K."/>
            <person name="Michelmore R."/>
        </authorList>
    </citation>
    <scope>NUCLEOTIDE SEQUENCE [LARGE SCALE GENOMIC DNA]</scope>
    <source>
        <strain evidence="1 2">SF5</strain>
    </source>
</reference>